<gene>
    <name evidence="5" type="ORF">DW099_16885</name>
</gene>
<dbReference type="Gene3D" id="1.20.120.530">
    <property type="entry name" value="GntR ligand-binding domain-like"/>
    <property type="match status" value="1"/>
</dbReference>
<accession>A0A415DW68</accession>
<dbReference type="Proteomes" id="UP000284841">
    <property type="component" value="Unassembled WGS sequence"/>
</dbReference>
<dbReference type="AlphaFoldDB" id="A0A415DW68"/>
<feature type="domain" description="HTH gntR-type" evidence="4">
    <location>
        <begin position="90"/>
        <end position="157"/>
    </location>
</feature>
<evidence type="ECO:0000256" key="3">
    <source>
        <dbReference type="ARBA" id="ARBA00023163"/>
    </source>
</evidence>
<protein>
    <submittedName>
        <fullName evidence="5">GntR family transcriptional regulator</fullName>
    </submittedName>
</protein>
<dbReference type="PANTHER" id="PTHR43537">
    <property type="entry name" value="TRANSCRIPTIONAL REGULATOR, GNTR FAMILY"/>
    <property type="match status" value="1"/>
</dbReference>
<sequence length="292" mass="33946">MTVSRKPKSELNPSFCFFSDMITSSYFARIKYAHNSMHTLKLLLSFYTWVRICQDSFHNYLTFLSNCIRICTVHTIYLKENKDMLQLNKVSMRMQVYEIIKQKILSQEYDWGDQIRILPLCKELGVSNTPVREALSLLEMEGLVTSSLNSRVKVIEMTESLNNEMNQIFLVLISGSYQLCVVKNSTSKLRIMLEKALEKQQKSLNKDIAASIHAALAFDRCFVDVIGNEKLSRAFEEQYTLLFLLARYNYQKAALNREDNIKEHIQILDAVKAGEHEQVQKLLIQHFDKHVD</sequence>
<keyword evidence="1" id="KW-0805">Transcription regulation</keyword>
<dbReference type="OrthoDB" id="154206at2"/>
<dbReference type="EMBL" id="QRMS01000006">
    <property type="protein sequence ID" value="RHJ84648.1"/>
    <property type="molecule type" value="Genomic_DNA"/>
</dbReference>
<dbReference type="InterPro" id="IPR036388">
    <property type="entry name" value="WH-like_DNA-bd_sf"/>
</dbReference>
<dbReference type="InterPro" id="IPR011711">
    <property type="entry name" value="GntR_C"/>
</dbReference>
<dbReference type="InterPro" id="IPR008920">
    <property type="entry name" value="TF_FadR/GntR_C"/>
</dbReference>
<keyword evidence="3" id="KW-0804">Transcription</keyword>
<evidence type="ECO:0000256" key="2">
    <source>
        <dbReference type="ARBA" id="ARBA00023125"/>
    </source>
</evidence>
<keyword evidence="2" id="KW-0238">DNA-binding</keyword>
<dbReference type="Pfam" id="PF00392">
    <property type="entry name" value="GntR"/>
    <property type="match status" value="1"/>
</dbReference>
<dbReference type="InterPro" id="IPR000524">
    <property type="entry name" value="Tscrpt_reg_HTH_GntR"/>
</dbReference>
<proteinExistence type="predicted"/>
<evidence type="ECO:0000313" key="6">
    <source>
        <dbReference type="Proteomes" id="UP000284841"/>
    </source>
</evidence>
<keyword evidence="6" id="KW-1185">Reference proteome</keyword>
<dbReference type="PROSITE" id="PS50949">
    <property type="entry name" value="HTH_GNTR"/>
    <property type="match status" value="1"/>
</dbReference>
<name>A0A415DW68_9FIRM</name>
<dbReference type="CDD" id="cd07377">
    <property type="entry name" value="WHTH_GntR"/>
    <property type="match status" value="1"/>
</dbReference>
<dbReference type="Pfam" id="PF07729">
    <property type="entry name" value="FCD"/>
    <property type="match status" value="1"/>
</dbReference>
<dbReference type="InterPro" id="IPR036390">
    <property type="entry name" value="WH_DNA-bd_sf"/>
</dbReference>
<dbReference type="SMART" id="SM00345">
    <property type="entry name" value="HTH_GNTR"/>
    <property type="match status" value="1"/>
</dbReference>
<reference evidence="5 6" key="1">
    <citation type="submission" date="2018-08" db="EMBL/GenBank/DDBJ databases">
        <title>A genome reference for cultivated species of the human gut microbiota.</title>
        <authorList>
            <person name="Zou Y."/>
            <person name="Xue W."/>
            <person name="Luo G."/>
        </authorList>
    </citation>
    <scope>NUCLEOTIDE SEQUENCE [LARGE SCALE GENOMIC DNA]</scope>
    <source>
        <strain evidence="5 6">AM07-24</strain>
    </source>
</reference>
<dbReference type="SUPFAM" id="SSF46785">
    <property type="entry name" value="Winged helix' DNA-binding domain"/>
    <property type="match status" value="1"/>
</dbReference>
<evidence type="ECO:0000259" key="4">
    <source>
        <dbReference type="PROSITE" id="PS50949"/>
    </source>
</evidence>
<evidence type="ECO:0000256" key="1">
    <source>
        <dbReference type="ARBA" id="ARBA00023015"/>
    </source>
</evidence>
<dbReference type="PANTHER" id="PTHR43537:SF24">
    <property type="entry name" value="GLUCONATE OPERON TRANSCRIPTIONAL REPRESSOR"/>
    <property type="match status" value="1"/>
</dbReference>
<dbReference type="STRING" id="1776384.GCA_900086585_01357"/>
<organism evidence="5 6">
    <name type="scientific">Emergencia timonensis</name>
    <dbReference type="NCBI Taxonomy" id="1776384"/>
    <lineage>
        <taxon>Bacteria</taxon>
        <taxon>Bacillati</taxon>
        <taxon>Bacillota</taxon>
        <taxon>Clostridia</taxon>
        <taxon>Peptostreptococcales</taxon>
        <taxon>Anaerovoracaceae</taxon>
        <taxon>Emergencia</taxon>
    </lineage>
</organism>
<dbReference type="Gene3D" id="1.10.10.10">
    <property type="entry name" value="Winged helix-like DNA-binding domain superfamily/Winged helix DNA-binding domain"/>
    <property type="match status" value="1"/>
</dbReference>
<dbReference type="SUPFAM" id="SSF48008">
    <property type="entry name" value="GntR ligand-binding domain-like"/>
    <property type="match status" value="1"/>
</dbReference>
<evidence type="ECO:0000313" key="5">
    <source>
        <dbReference type="EMBL" id="RHJ84648.1"/>
    </source>
</evidence>
<dbReference type="GO" id="GO:0003677">
    <property type="term" value="F:DNA binding"/>
    <property type="evidence" value="ECO:0007669"/>
    <property type="project" value="UniProtKB-KW"/>
</dbReference>
<comment type="caution">
    <text evidence="5">The sequence shown here is derived from an EMBL/GenBank/DDBJ whole genome shotgun (WGS) entry which is preliminary data.</text>
</comment>
<dbReference type="GO" id="GO:0003700">
    <property type="term" value="F:DNA-binding transcription factor activity"/>
    <property type="evidence" value="ECO:0007669"/>
    <property type="project" value="InterPro"/>
</dbReference>